<dbReference type="SUPFAM" id="SSF50978">
    <property type="entry name" value="WD40 repeat-like"/>
    <property type="match status" value="1"/>
</dbReference>
<name>A0AAD6S2U3_9AGAR</name>
<dbReference type="Gene3D" id="2.130.10.10">
    <property type="entry name" value="YVTN repeat-like/Quinoprotein amine dehydrogenase"/>
    <property type="match status" value="1"/>
</dbReference>
<comment type="caution">
    <text evidence="1">The sequence shown here is derived from an EMBL/GenBank/DDBJ whole genome shotgun (WGS) entry which is preliminary data.</text>
</comment>
<organism evidence="1 2">
    <name type="scientific">Mycena alexandri</name>
    <dbReference type="NCBI Taxonomy" id="1745969"/>
    <lineage>
        <taxon>Eukaryota</taxon>
        <taxon>Fungi</taxon>
        <taxon>Dikarya</taxon>
        <taxon>Basidiomycota</taxon>
        <taxon>Agaricomycotina</taxon>
        <taxon>Agaricomycetes</taxon>
        <taxon>Agaricomycetidae</taxon>
        <taxon>Agaricales</taxon>
        <taxon>Marasmiineae</taxon>
        <taxon>Mycenaceae</taxon>
        <taxon>Mycena</taxon>
    </lineage>
</organism>
<keyword evidence="2" id="KW-1185">Reference proteome</keyword>
<dbReference type="Proteomes" id="UP001218188">
    <property type="component" value="Unassembled WGS sequence"/>
</dbReference>
<gene>
    <name evidence="1" type="ORF">C8F04DRAFT_1196958</name>
</gene>
<accession>A0AAD6S2U3</accession>
<proteinExistence type="predicted"/>
<dbReference type="AlphaFoldDB" id="A0AAD6S2U3"/>
<protein>
    <submittedName>
        <fullName evidence="1">Uncharacterized protein</fullName>
    </submittedName>
</protein>
<evidence type="ECO:0000313" key="1">
    <source>
        <dbReference type="EMBL" id="KAJ7020206.1"/>
    </source>
</evidence>
<dbReference type="InterPro" id="IPR015943">
    <property type="entry name" value="WD40/YVTN_repeat-like_dom_sf"/>
</dbReference>
<evidence type="ECO:0000313" key="2">
    <source>
        <dbReference type="Proteomes" id="UP001218188"/>
    </source>
</evidence>
<dbReference type="InterPro" id="IPR036322">
    <property type="entry name" value="WD40_repeat_dom_sf"/>
</dbReference>
<dbReference type="EMBL" id="JARJCM010000271">
    <property type="protein sequence ID" value="KAJ7020206.1"/>
    <property type="molecule type" value="Genomic_DNA"/>
</dbReference>
<reference evidence="1" key="1">
    <citation type="submission" date="2023-03" db="EMBL/GenBank/DDBJ databases">
        <title>Massive genome expansion in bonnet fungi (Mycena s.s.) driven by repeated elements and novel gene families across ecological guilds.</title>
        <authorList>
            <consortium name="Lawrence Berkeley National Laboratory"/>
            <person name="Harder C.B."/>
            <person name="Miyauchi S."/>
            <person name="Viragh M."/>
            <person name="Kuo A."/>
            <person name="Thoen E."/>
            <person name="Andreopoulos B."/>
            <person name="Lu D."/>
            <person name="Skrede I."/>
            <person name="Drula E."/>
            <person name="Henrissat B."/>
            <person name="Morin E."/>
            <person name="Kohler A."/>
            <person name="Barry K."/>
            <person name="LaButti K."/>
            <person name="Morin E."/>
            <person name="Salamov A."/>
            <person name="Lipzen A."/>
            <person name="Mereny Z."/>
            <person name="Hegedus B."/>
            <person name="Baldrian P."/>
            <person name="Stursova M."/>
            <person name="Weitz H."/>
            <person name="Taylor A."/>
            <person name="Grigoriev I.V."/>
            <person name="Nagy L.G."/>
            <person name="Martin F."/>
            <person name="Kauserud H."/>
        </authorList>
    </citation>
    <scope>NUCLEOTIDE SEQUENCE</scope>
    <source>
        <strain evidence="1">CBHHK200</strain>
    </source>
</reference>
<sequence length="509" mass="55418">MPISRLPYVQHRGVEGHRSSIFALAVTGNGAILASGGSHGTRLWNVADMSAIERPSPAGIRGATMVVIWARQTDEAHDVLYADTQNGYFYCWRQKEGIFEETFAIRTPDIGEVTAMAFDSTNNRLCLCTRNDFVQSWAISTDPVSGTWMPTNIFSRKLTNFAPQAITFAAFDNSQDRDIIVLGFHNSGPCVSLSRFWWGKADFGIPATQSAVKQEKLPRLGRSGRRCLRFSGDTAFYWKDGVFCVDDPQSGPALFRLSDQVKSKMYHVDRERTSGRPRKVCFGEQGTTVICGSNHGCVSDARHGLFGGHFRLEMSSASGKNELPGGFDCLGRKGAGRFGLPRVHIPELGTSVGDSHPEIQRKGCGFCHFLSDSHTRNGLRAQFWTFLERLAPKKRAESAEIGGRRIFGRPGGSGHGSRVLVKPAARSSSRDPQLSPGIKVAALGFTSTRSTSRCKSPGNHPLPRLTSAGRSRTVFASGFSGVNRSSILVAVPRCKSLSGGPICRVGSLK</sequence>